<organism evidence="1">
    <name type="scientific">Homo sapiens</name>
    <name type="common">Human</name>
    <dbReference type="NCBI Taxonomy" id="9606"/>
    <lineage>
        <taxon>Eukaryota</taxon>
        <taxon>Metazoa</taxon>
        <taxon>Chordata</taxon>
        <taxon>Craniata</taxon>
        <taxon>Vertebrata</taxon>
        <taxon>Euteleostomi</taxon>
        <taxon>Mammalia</taxon>
        <taxon>Eutheria</taxon>
        <taxon>Euarchontoglires</taxon>
        <taxon>Primates</taxon>
        <taxon>Haplorrhini</taxon>
        <taxon>Catarrhini</taxon>
        <taxon>Hominidae</taxon>
        <taxon>Homo</taxon>
    </lineage>
</organism>
<reference evidence="1" key="1">
    <citation type="journal article" date="2013" name="PLoS ONE">
        <title>Direct detection of alternative open reading frames translation products in human significantly expands the proteome.</title>
        <authorList>
            <person name="Vanderperre B."/>
            <person name="Lucier J.-F."/>
            <person name="Motard J."/>
            <person name="Tremblay G."/>
            <person name="Vanderperre S."/>
            <person name="Wisztorski M."/>
            <person name="Salzet M."/>
            <person name="Boisvert F.-M."/>
            <person name="Roucou X."/>
        </authorList>
    </citation>
    <scope>NUCLEOTIDE SEQUENCE</scope>
</reference>
<gene>
    <name evidence="1" type="primary">OPN3</name>
</gene>
<evidence type="ECO:0000313" key="1">
    <source>
        <dbReference type="EMBL" id="CCQ43431.1"/>
    </source>
</evidence>
<accession>L8E9L4</accession>
<dbReference type="EMBL" id="HF583934">
    <property type="protein sequence ID" value="CCQ43431.1"/>
    <property type="molecule type" value="Genomic_DNA"/>
</dbReference>
<sequence>MEQVHPGRTRTRLHCGLEIQGCQRFLLCAFLISWLPGGAPGCHSPLLWPYSIFHSNASLCGRSSDNSSDQDFKI</sequence>
<name>L8E9L4_HUMAN</name>
<dbReference type="AlphaFoldDB" id="L8E9L4"/>
<dbReference type="ChiTaRS" id="OPN3">
    <property type="organism name" value="human"/>
</dbReference>
<proteinExistence type="predicted"/>
<protein>
    <submittedName>
        <fullName evidence="1">Alternative protein OPN3</fullName>
    </submittedName>
</protein>
<dbReference type="OrthoDB" id="2101615at2759"/>